<evidence type="ECO:0000259" key="7">
    <source>
        <dbReference type="PROSITE" id="PS50112"/>
    </source>
</evidence>
<dbReference type="Pfam" id="PF02518">
    <property type="entry name" value="HATPase_c"/>
    <property type="match status" value="1"/>
</dbReference>
<dbReference type="Gene3D" id="3.30.450.40">
    <property type="match status" value="1"/>
</dbReference>
<feature type="domain" description="Histidine kinase" evidence="6">
    <location>
        <begin position="540"/>
        <end position="746"/>
    </location>
</feature>
<evidence type="ECO:0000256" key="1">
    <source>
        <dbReference type="ARBA" id="ARBA00000085"/>
    </source>
</evidence>
<sequence length="754" mass="83987">MLAELTVSMVGASSPLRDRVVRTLEDVGATTVAAEDSGTSMSDARSYADCIVYVSTEGGELWQETVDKESSLPIVLCGPRDETHLAAAINAGVDAYVGPEEIESQLVERIGTVVSADSTRLSDERRELEQRDLIIETVADGVYSLDTDGCYTMVNDAVASMTGYSREELLGKHVSAIMTDEDVVQGRTLIKQMLDEGGPSVTTYEIELVTRSDNRVPCEVVMSLLPGEKPFNGTVGSVRDIRDQKQLERELRERKRNVESVHRVATQLENTRAIETIDDIALDAVIDVLDIDVCCLKTTHDGQPRWHVTDPRIDIEAFPICCLDEQIHQRTVRGDRTFVVNDLHERRDETRQTNIRSLLSVPVGENGLFQAGVLDSDGFGYDDAEIAELLFAHVANAIERIEAEAQLVDERDRFAALFENVPDPVASIRYEGDQPIVLDTNPAFERTFGYDVDQLRGESIDRFVVPPEGTDRADELNERGRRGELIETEVERQTSSGRREFLLTVVPVELGEDSPLTYAVYTDITERKRQQQRVEVLNRVLRHDLRNGMNIVKGCAEMLESSTGDEYGYAETIKRRADELISLAEKTRAVEQTLEHDERDLGSVDVVEGVQSMVDRVDNEHEDVEFTVSTPDSAHARSDNMLRTAIYHVLDNAVVHNDTDEPAVDVTVSVNDAQQVTVTVEDDGPGIPREERELLEEDREITQLRHASGLGLWLVNWVVTQSGGTLSFETEGIDGTRVHLTVPKALTEDDLEPK</sequence>
<feature type="domain" description="PAS" evidence="7">
    <location>
        <begin position="410"/>
        <end position="484"/>
    </location>
</feature>
<evidence type="ECO:0000313" key="9">
    <source>
        <dbReference type="EMBL" id="QSG02391.1"/>
    </source>
</evidence>
<evidence type="ECO:0000256" key="2">
    <source>
        <dbReference type="ARBA" id="ARBA00012438"/>
    </source>
</evidence>
<dbReference type="AlphaFoldDB" id="A0A897MPY0"/>
<dbReference type="GeneID" id="70684557"/>
<dbReference type="Pfam" id="PF00989">
    <property type="entry name" value="PAS"/>
    <property type="match status" value="1"/>
</dbReference>
<gene>
    <name evidence="9" type="primary">atoS3</name>
    <name evidence="9" type="ORF">AArcS_1173</name>
</gene>
<dbReference type="InterPro" id="IPR000700">
    <property type="entry name" value="PAS-assoc_C"/>
</dbReference>
<dbReference type="PANTHER" id="PTHR43304:SF1">
    <property type="entry name" value="PAC DOMAIN-CONTAINING PROTEIN"/>
    <property type="match status" value="1"/>
</dbReference>
<dbReference type="Pfam" id="PF13426">
    <property type="entry name" value="PAS_9"/>
    <property type="match status" value="1"/>
</dbReference>
<dbReference type="InterPro" id="IPR036890">
    <property type="entry name" value="HATPase_C_sf"/>
</dbReference>
<dbReference type="CDD" id="cd00075">
    <property type="entry name" value="HATPase"/>
    <property type="match status" value="1"/>
</dbReference>
<proteinExistence type="predicted"/>
<dbReference type="RefSeq" id="WP_238479543.1">
    <property type="nucleotide sequence ID" value="NZ_CP064786.1"/>
</dbReference>
<evidence type="ECO:0000259" key="6">
    <source>
        <dbReference type="PROSITE" id="PS50109"/>
    </source>
</evidence>
<dbReference type="EMBL" id="CP064786">
    <property type="protein sequence ID" value="QSG02391.1"/>
    <property type="molecule type" value="Genomic_DNA"/>
</dbReference>
<evidence type="ECO:0000313" key="10">
    <source>
        <dbReference type="Proteomes" id="UP000663586"/>
    </source>
</evidence>
<evidence type="ECO:0000256" key="3">
    <source>
        <dbReference type="ARBA" id="ARBA00022553"/>
    </source>
</evidence>
<dbReference type="InterPro" id="IPR005467">
    <property type="entry name" value="His_kinase_dom"/>
</dbReference>
<dbReference type="SUPFAM" id="SSF55781">
    <property type="entry name" value="GAF domain-like"/>
    <property type="match status" value="1"/>
</dbReference>
<dbReference type="InterPro" id="IPR035965">
    <property type="entry name" value="PAS-like_dom_sf"/>
</dbReference>
<dbReference type="NCBIfam" id="TIGR00229">
    <property type="entry name" value="sensory_box"/>
    <property type="match status" value="2"/>
</dbReference>
<dbReference type="PRINTS" id="PR00344">
    <property type="entry name" value="BCTRLSENSOR"/>
</dbReference>
<comment type="catalytic activity">
    <reaction evidence="1">
        <text>ATP + protein L-histidine = ADP + protein N-phospho-L-histidine.</text>
        <dbReference type="EC" id="2.7.13.3"/>
    </reaction>
</comment>
<dbReference type="InterPro" id="IPR013767">
    <property type="entry name" value="PAS_fold"/>
</dbReference>
<keyword evidence="10" id="KW-1185">Reference proteome</keyword>
<dbReference type="PROSITE" id="PS50113">
    <property type="entry name" value="PAC"/>
    <property type="match status" value="1"/>
</dbReference>
<evidence type="ECO:0000259" key="8">
    <source>
        <dbReference type="PROSITE" id="PS50113"/>
    </source>
</evidence>
<dbReference type="SUPFAM" id="SSF55874">
    <property type="entry name" value="ATPase domain of HSP90 chaperone/DNA topoisomerase II/histidine kinase"/>
    <property type="match status" value="1"/>
</dbReference>
<dbReference type="Proteomes" id="UP000663586">
    <property type="component" value="Chromosome"/>
</dbReference>
<dbReference type="SMART" id="SM00387">
    <property type="entry name" value="HATPase_c"/>
    <property type="match status" value="1"/>
</dbReference>
<accession>A0A897MPY0</accession>
<dbReference type="InterPro" id="IPR000014">
    <property type="entry name" value="PAS"/>
</dbReference>
<reference evidence="9" key="1">
    <citation type="submission" date="2020-11" db="EMBL/GenBank/DDBJ databases">
        <title>Carbohydrate-dependent, anaerobic sulfur respiration: A novel catabolism in halophilic archaea.</title>
        <authorList>
            <person name="Sorokin D.Y."/>
            <person name="Messina E."/>
            <person name="Smedile F."/>
            <person name="La Cono V."/>
            <person name="Hallsworth J.E."/>
            <person name="Yakimov M.M."/>
        </authorList>
    </citation>
    <scope>NUCLEOTIDE SEQUENCE</scope>
    <source>
        <strain evidence="9">AArc-S</strain>
    </source>
</reference>
<dbReference type="InterPro" id="IPR003594">
    <property type="entry name" value="HATPase_dom"/>
</dbReference>
<feature type="domain" description="PAS" evidence="7">
    <location>
        <begin position="127"/>
        <end position="197"/>
    </location>
</feature>
<dbReference type="InterPro" id="IPR029016">
    <property type="entry name" value="GAF-like_dom_sf"/>
</dbReference>
<dbReference type="PROSITE" id="PS50109">
    <property type="entry name" value="HIS_KIN"/>
    <property type="match status" value="1"/>
</dbReference>
<organism evidence="9 10">
    <name type="scientific">Natranaeroarchaeum sulfidigenes</name>
    <dbReference type="NCBI Taxonomy" id="2784880"/>
    <lineage>
        <taxon>Archaea</taxon>
        <taxon>Methanobacteriati</taxon>
        <taxon>Methanobacteriota</taxon>
        <taxon>Stenosarchaea group</taxon>
        <taxon>Halobacteria</taxon>
        <taxon>Halobacteriales</taxon>
        <taxon>Natronoarchaeaceae</taxon>
        <taxon>Natranaeroarchaeum</taxon>
    </lineage>
</organism>
<dbReference type="CDD" id="cd00130">
    <property type="entry name" value="PAS"/>
    <property type="match status" value="2"/>
</dbReference>
<evidence type="ECO:0000256" key="5">
    <source>
        <dbReference type="ARBA" id="ARBA00022777"/>
    </source>
</evidence>
<dbReference type="KEGG" id="hara:AArcS_1173"/>
<dbReference type="SMART" id="SM00091">
    <property type="entry name" value="PAS"/>
    <property type="match status" value="2"/>
</dbReference>
<name>A0A897MPY0_9EURY</name>
<dbReference type="InterPro" id="IPR004358">
    <property type="entry name" value="Sig_transdc_His_kin-like_C"/>
</dbReference>
<evidence type="ECO:0000256" key="4">
    <source>
        <dbReference type="ARBA" id="ARBA00022679"/>
    </source>
</evidence>
<dbReference type="GO" id="GO:0004673">
    <property type="term" value="F:protein histidine kinase activity"/>
    <property type="evidence" value="ECO:0007669"/>
    <property type="project" value="UniProtKB-EC"/>
</dbReference>
<keyword evidence="3" id="KW-0597">Phosphoprotein</keyword>
<dbReference type="SUPFAM" id="SSF55785">
    <property type="entry name" value="PYP-like sensor domain (PAS domain)"/>
    <property type="match status" value="2"/>
</dbReference>
<dbReference type="PANTHER" id="PTHR43304">
    <property type="entry name" value="PHYTOCHROME-LIKE PROTEIN CPH1"/>
    <property type="match status" value="1"/>
</dbReference>
<keyword evidence="4" id="KW-0808">Transferase</keyword>
<feature type="domain" description="PAC" evidence="8">
    <location>
        <begin position="202"/>
        <end position="253"/>
    </location>
</feature>
<dbReference type="Gene3D" id="3.30.450.20">
    <property type="entry name" value="PAS domain"/>
    <property type="match status" value="2"/>
</dbReference>
<dbReference type="EC" id="2.7.13.3" evidence="2"/>
<dbReference type="PROSITE" id="PS50112">
    <property type="entry name" value="PAS"/>
    <property type="match status" value="2"/>
</dbReference>
<protein>
    <recommendedName>
        <fullName evidence="2">histidine kinase</fullName>
        <ecNumber evidence="2">2.7.13.3</ecNumber>
    </recommendedName>
</protein>
<keyword evidence="5" id="KW-0418">Kinase</keyword>
<dbReference type="Gene3D" id="3.30.565.10">
    <property type="entry name" value="Histidine kinase-like ATPase, C-terminal domain"/>
    <property type="match status" value="1"/>
</dbReference>
<dbReference type="InterPro" id="IPR052162">
    <property type="entry name" value="Sensor_kinase/Photoreceptor"/>
</dbReference>